<proteinExistence type="predicted"/>
<organism evidence="12 13">
    <name type="scientific">Hucho hucho</name>
    <name type="common">huchen</name>
    <dbReference type="NCBI Taxonomy" id="62062"/>
    <lineage>
        <taxon>Eukaryota</taxon>
        <taxon>Metazoa</taxon>
        <taxon>Chordata</taxon>
        <taxon>Craniata</taxon>
        <taxon>Vertebrata</taxon>
        <taxon>Euteleostomi</taxon>
        <taxon>Actinopterygii</taxon>
        <taxon>Neopterygii</taxon>
        <taxon>Teleostei</taxon>
        <taxon>Protacanthopterygii</taxon>
        <taxon>Salmoniformes</taxon>
        <taxon>Salmonidae</taxon>
        <taxon>Salmoninae</taxon>
        <taxon>Hucho</taxon>
    </lineage>
</organism>
<evidence type="ECO:0000256" key="10">
    <source>
        <dbReference type="SAM" id="Phobius"/>
    </source>
</evidence>
<dbReference type="Pfam" id="PF07686">
    <property type="entry name" value="V-set"/>
    <property type="match status" value="1"/>
</dbReference>
<dbReference type="InterPro" id="IPR007110">
    <property type="entry name" value="Ig-like_dom"/>
</dbReference>
<evidence type="ECO:0000256" key="7">
    <source>
        <dbReference type="ARBA" id="ARBA00023180"/>
    </source>
</evidence>
<dbReference type="STRING" id="62062.ENSHHUP00000028307"/>
<evidence type="ECO:0000313" key="13">
    <source>
        <dbReference type="Proteomes" id="UP000314982"/>
    </source>
</evidence>
<dbReference type="PANTHER" id="PTHR13869:SF3">
    <property type="entry name" value="SODIUM CHANNEL SUBUNIT BETA-2"/>
    <property type="match status" value="1"/>
</dbReference>
<evidence type="ECO:0000256" key="9">
    <source>
        <dbReference type="SAM" id="MobiDB-lite"/>
    </source>
</evidence>
<dbReference type="SUPFAM" id="SSF48726">
    <property type="entry name" value="Immunoglobulin"/>
    <property type="match status" value="1"/>
</dbReference>
<dbReference type="AlphaFoldDB" id="A0A4W5LQW3"/>
<evidence type="ECO:0000256" key="5">
    <source>
        <dbReference type="ARBA" id="ARBA00023136"/>
    </source>
</evidence>
<dbReference type="InterPro" id="IPR000920">
    <property type="entry name" value="Myelin_P0-rel"/>
</dbReference>
<evidence type="ECO:0000256" key="1">
    <source>
        <dbReference type="ARBA" id="ARBA00004479"/>
    </source>
</evidence>
<reference evidence="12" key="3">
    <citation type="submission" date="2025-09" db="UniProtKB">
        <authorList>
            <consortium name="Ensembl"/>
        </authorList>
    </citation>
    <scope>IDENTIFICATION</scope>
</reference>
<dbReference type="Ensembl" id="ENSHHUT00000029448.1">
    <property type="protein sequence ID" value="ENSHHUP00000028307.1"/>
    <property type="gene ID" value="ENSHHUG00000018017.1"/>
</dbReference>
<feature type="region of interest" description="Disordered" evidence="9">
    <location>
        <begin position="199"/>
        <end position="218"/>
    </location>
</feature>
<keyword evidence="4 10" id="KW-1133">Transmembrane helix</keyword>
<dbReference type="InterPro" id="IPR013783">
    <property type="entry name" value="Ig-like_fold"/>
</dbReference>
<keyword evidence="13" id="KW-1185">Reference proteome</keyword>
<evidence type="ECO:0000256" key="4">
    <source>
        <dbReference type="ARBA" id="ARBA00022989"/>
    </source>
</evidence>
<reference evidence="13" key="1">
    <citation type="submission" date="2018-06" db="EMBL/GenBank/DDBJ databases">
        <title>Genome assembly of Danube salmon.</title>
        <authorList>
            <person name="Macqueen D.J."/>
            <person name="Gundappa M.K."/>
        </authorList>
    </citation>
    <scope>NUCLEOTIDE SEQUENCE [LARGE SCALE GENOMIC DNA]</scope>
</reference>
<keyword evidence="7" id="KW-0325">Glycoprotein</keyword>
<sequence length="276" mass="30908">MHFTLQKRNKTWMPAINLSIVGLVVYIMACPASSMDVLVHNQINVLNGTVVRIQCIFTSCYKMDVNKFAMNWTYQENTNETEEMFMTYKKGMMPLRTDRFSDRVQFVGNLEKNDLSITLSDVQLSDEGVYNCYVRNPPDRIQGHGIINMFVVTELPPPRDSTIAVAIGASVGGALALLILSMVVVKCIRRHKKQELISDEQKMEEEGKLDAEGGPEEGTKGMVCFSAGGVSGEGALHGSDERQHGAVTLHLLQLHRHQEPLLQLALQRQRHHDEAV</sequence>
<dbReference type="InterPro" id="IPR036179">
    <property type="entry name" value="Ig-like_dom_sf"/>
</dbReference>
<dbReference type="PANTHER" id="PTHR13869">
    <property type="entry name" value="MYELIN P0 RELATED"/>
    <property type="match status" value="1"/>
</dbReference>
<evidence type="ECO:0000256" key="6">
    <source>
        <dbReference type="ARBA" id="ARBA00023157"/>
    </source>
</evidence>
<dbReference type="Proteomes" id="UP000314982">
    <property type="component" value="Unassembled WGS sequence"/>
</dbReference>
<accession>A0A4W5LQW3</accession>
<dbReference type="InterPro" id="IPR003599">
    <property type="entry name" value="Ig_sub"/>
</dbReference>
<feature type="domain" description="Ig-like" evidence="11">
    <location>
        <begin position="31"/>
        <end position="136"/>
    </location>
</feature>
<evidence type="ECO:0000259" key="11">
    <source>
        <dbReference type="PROSITE" id="PS50835"/>
    </source>
</evidence>
<dbReference type="PROSITE" id="PS50835">
    <property type="entry name" value="IG_LIKE"/>
    <property type="match status" value="1"/>
</dbReference>
<keyword evidence="2 10" id="KW-0812">Transmembrane</keyword>
<keyword evidence="8" id="KW-0393">Immunoglobulin domain</keyword>
<feature type="transmembrane region" description="Helical" evidence="10">
    <location>
        <begin position="163"/>
        <end position="185"/>
    </location>
</feature>
<reference evidence="12" key="2">
    <citation type="submission" date="2025-08" db="UniProtKB">
        <authorList>
            <consortium name="Ensembl"/>
        </authorList>
    </citation>
    <scope>IDENTIFICATION</scope>
</reference>
<evidence type="ECO:0000313" key="12">
    <source>
        <dbReference type="Ensembl" id="ENSHHUP00000028307.1"/>
    </source>
</evidence>
<dbReference type="SMART" id="SM00409">
    <property type="entry name" value="IG"/>
    <property type="match status" value="1"/>
</dbReference>
<comment type="subcellular location">
    <subcellularLocation>
        <location evidence="1">Membrane</location>
        <topology evidence="1">Single-pass type I membrane protein</topology>
    </subcellularLocation>
</comment>
<dbReference type="InterPro" id="IPR013106">
    <property type="entry name" value="Ig_V-set"/>
</dbReference>
<protein>
    <submittedName>
        <fullName evidence="12">Sodium voltage-gated channel beta subunit 2</fullName>
    </submittedName>
</protein>
<dbReference type="Gene3D" id="2.60.40.10">
    <property type="entry name" value="Immunoglobulins"/>
    <property type="match status" value="1"/>
</dbReference>
<feature type="transmembrane region" description="Helical" evidence="10">
    <location>
        <begin position="12"/>
        <end position="29"/>
    </location>
</feature>
<name>A0A4W5LQW3_9TELE</name>
<dbReference type="SMART" id="SM00406">
    <property type="entry name" value="IGv"/>
    <property type="match status" value="1"/>
</dbReference>
<evidence type="ECO:0000256" key="2">
    <source>
        <dbReference type="ARBA" id="ARBA00022692"/>
    </source>
</evidence>
<evidence type="ECO:0000256" key="8">
    <source>
        <dbReference type="ARBA" id="ARBA00023319"/>
    </source>
</evidence>
<dbReference type="GO" id="GO:0005886">
    <property type="term" value="C:plasma membrane"/>
    <property type="evidence" value="ECO:0007669"/>
    <property type="project" value="TreeGrafter"/>
</dbReference>
<keyword evidence="6" id="KW-1015">Disulfide bond</keyword>
<keyword evidence="3" id="KW-0732">Signal</keyword>
<keyword evidence="5 10" id="KW-0472">Membrane</keyword>
<feature type="compositionally biased region" description="Basic and acidic residues" evidence="9">
    <location>
        <begin position="199"/>
        <end position="211"/>
    </location>
</feature>
<dbReference type="GeneTree" id="ENSGT01030000234556"/>
<dbReference type="PRINTS" id="PR00213">
    <property type="entry name" value="MYELINP0"/>
</dbReference>
<evidence type="ECO:0000256" key="3">
    <source>
        <dbReference type="ARBA" id="ARBA00022729"/>
    </source>
</evidence>